<name>A0A1Y1M783_PHOPY</name>
<dbReference type="InterPro" id="IPR045249">
    <property type="entry name" value="HARBI1-like"/>
</dbReference>
<keyword evidence="4" id="KW-0540">Nuclease</keyword>
<sequence>MRLENNEFDHGIILGDGGYPLRQYLITPLADPQTEAERLFNEAQIRTRNVIERTFGVWKRRFPVLSVGMRCKLHLVQQTIVATAVLHNIAVLNNDIEFSEEGPIDEQDVVLGDVNPVERNDVNNEQVRRDLIDHFGTLL</sequence>
<comment type="cofactor">
    <cofactor evidence="1">
        <name>a divalent metal cation</name>
        <dbReference type="ChEBI" id="CHEBI:60240"/>
    </cofactor>
</comment>
<dbReference type="PANTHER" id="PTHR22930">
    <property type="match status" value="1"/>
</dbReference>
<accession>A0A1Y1M783</accession>
<dbReference type="PANTHER" id="PTHR22930:SF289">
    <property type="entry name" value="DDE TNP4 DOMAIN-CONTAINING PROTEIN-RELATED"/>
    <property type="match status" value="1"/>
</dbReference>
<evidence type="ECO:0000256" key="5">
    <source>
        <dbReference type="ARBA" id="ARBA00022723"/>
    </source>
</evidence>
<evidence type="ECO:0000256" key="3">
    <source>
        <dbReference type="ARBA" id="ARBA00006958"/>
    </source>
</evidence>
<evidence type="ECO:0000256" key="1">
    <source>
        <dbReference type="ARBA" id="ARBA00001968"/>
    </source>
</evidence>
<dbReference type="InterPro" id="IPR027806">
    <property type="entry name" value="HARBI1_dom"/>
</dbReference>
<dbReference type="Pfam" id="PF13359">
    <property type="entry name" value="DDE_Tnp_4"/>
    <property type="match status" value="1"/>
</dbReference>
<evidence type="ECO:0000313" key="9">
    <source>
        <dbReference type="EMBL" id="JAV79786.1"/>
    </source>
</evidence>
<evidence type="ECO:0000256" key="4">
    <source>
        <dbReference type="ARBA" id="ARBA00022722"/>
    </source>
</evidence>
<keyword evidence="5" id="KW-0479">Metal-binding</keyword>
<dbReference type="AlphaFoldDB" id="A0A1Y1M783"/>
<evidence type="ECO:0000259" key="8">
    <source>
        <dbReference type="Pfam" id="PF13359"/>
    </source>
</evidence>
<dbReference type="GO" id="GO:0004518">
    <property type="term" value="F:nuclease activity"/>
    <property type="evidence" value="ECO:0007669"/>
    <property type="project" value="UniProtKB-KW"/>
</dbReference>
<evidence type="ECO:0000256" key="7">
    <source>
        <dbReference type="ARBA" id="ARBA00023242"/>
    </source>
</evidence>
<evidence type="ECO:0000256" key="2">
    <source>
        <dbReference type="ARBA" id="ARBA00004123"/>
    </source>
</evidence>
<protein>
    <recommendedName>
        <fullName evidence="8">DDE Tnp4 domain-containing protein</fullName>
    </recommendedName>
</protein>
<organism evidence="9">
    <name type="scientific">Photinus pyralis</name>
    <name type="common">Common eastern firefly</name>
    <name type="synonym">Lampyris pyralis</name>
    <dbReference type="NCBI Taxonomy" id="7054"/>
    <lineage>
        <taxon>Eukaryota</taxon>
        <taxon>Metazoa</taxon>
        <taxon>Ecdysozoa</taxon>
        <taxon>Arthropoda</taxon>
        <taxon>Hexapoda</taxon>
        <taxon>Insecta</taxon>
        <taxon>Pterygota</taxon>
        <taxon>Neoptera</taxon>
        <taxon>Endopterygota</taxon>
        <taxon>Coleoptera</taxon>
        <taxon>Polyphaga</taxon>
        <taxon>Elateriformia</taxon>
        <taxon>Elateroidea</taxon>
        <taxon>Lampyridae</taxon>
        <taxon>Lampyrinae</taxon>
        <taxon>Photinus</taxon>
    </lineage>
</organism>
<comment type="subcellular location">
    <subcellularLocation>
        <location evidence="2">Nucleus</location>
    </subcellularLocation>
</comment>
<dbReference type="GO" id="GO:0016787">
    <property type="term" value="F:hydrolase activity"/>
    <property type="evidence" value="ECO:0007669"/>
    <property type="project" value="UniProtKB-KW"/>
</dbReference>
<dbReference type="GO" id="GO:0046872">
    <property type="term" value="F:metal ion binding"/>
    <property type="evidence" value="ECO:0007669"/>
    <property type="project" value="UniProtKB-KW"/>
</dbReference>
<dbReference type="GO" id="GO:0005634">
    <property type="term" value="C:nucleus"/>
    <property type="evidence" value="ECO:0007669"/>
    <property type="project" value="UniProtKB-SubCell"/>
</dbReference>
<feature type="domain" description="DDE Tnp4" evidence="8">
    <location>
        <begin position="8"/>
        <end position="88"/>
    </location>
</feature>
<evidence type="ECO:0000256" key="6">
    <source>
        <dbReference type="ARBA" id="ARBA00022801"/>
    </source>
</evidence>
<comment type="similarity">
    <text evidence="3">Belongs to the HARBI1 family.</text>
</comment>
<keyword evidence="6" id="KW-0378">Hydrolase</keyword>
<proteinExistence type="inferred from homology"/>
<keyword evidence="7" id="KW-0539">Nucleus</keyword>
<dbReference type="EMBL" id="GEZM01042544">
    <property type="protein sequence ID" value="JAV79786.1"/>
    <property type="molecule type" value="Transcribed_RNA"/>
</dbReference>
<reference evidence="9" key="1">
    <citation type="journal article" date="2016" name="Sci. Rep.">
        <title>Molecular characterization of firefly nuptial gifts: a multi-omics approach sheds light on postcopulatory sexual selection.</title>
        <authorList>
            <person name="Al-Wathiqui N."/>
            <person name="Fallon T.R."/>
            <person name="South A."/>
            <person name="Weng J.K."/>
            <person name="Lewis S.M."/>
        </authorList>
    </citation>
    <scope>NUCLEOTIDE SEQUENCE</scope>
</reference>